<keyword evidence="2" id="KW-1003">Cell membrane</keyword>
<dbReference type="Proteomes" id="UP001597112">
    <property type="component" value="Unassembled WGS sequence"/>
</dbReference>
<evidence type="ECO:0000313" key="11">
    <source>
        <dbReference type="Proteomes" id="UP001597112"/>
    </source>
</evidence>
<evidence type="ECO:0000256" key="1">
    <source>
        <dbReference type="ARBA" id="ARBA00004377"/>
    </source>
</evidence>
<evidence type="ECO:0000256" key="2">
    <source>
        <dbReference type="ARBA" id="ARBA00022475"/>
    </source>
</evidence>
<keyword evidence="5 8" id="KW-1133">Transmembrane helix</keyword>
<keyword evidence="3" id="KW-0997">Cell inner membrane</keyword>
<feature type="transmembrane region" description="Helical" evidence="8">
    <location>
        <begin position="7"/>
        <end position="28"/>
    </location>
</feature>
<evidence type="ECO:0000256" key="7">
    <source>
        <dbReference type="ARBA" id="ARBA00037355"/>
    </source>
</evidence>
<comment type="caution">
    <text evidence="10">The sequence shown here is derived from an EMBL/GenBank/DDBJ whole genome shotgun (WGS) entry which is preliminary data.</text>
</comment>
<accession>A0ABW3JYP0</accession>
<evidence type="ECO:0000256" key="3">
    <source>
        <dbReference type="ARBA" id="ARBA00022519"/>
    </source>
</evidence>
<name>A0ABW3JYP0_9BACT</name>
<keyword evidence="6 8" id="KW-0472">Membrane</keyword>
<evidence type="ECO:0000259" key="9">
    <source>
        <dbReference type="Pfam" id="PF02698"/>
    </source>
</evidence>
<dbReference type="RefSeq" id="WP_377574090.1">
    <property type="nucleotide sequence ID" value="NZ_JBHTKA010000001.1"/>
</dbReference>
<organism evidence="10 11">
    <name type="scientific">Ohtaekwangia kribbensis</name>
    <dbReference type="NCBI Taxonomy" id="688913"/>
    <lineage>
        <taxon>Bacteria</taxon>
        <taxon>Pseudomonadati</taxon>
        <taxon>Bacteroidota</taxon>
        <taxon>Cytophagia</taxon>
        <taxon>Cytophagales</taxon>
        <taxon>Fulvivirgaceae</taxon>
        <taxon>Ohtaekwangia</taxon>
    </lineage>
</organism>
<dbReference type="PANTHER" id="PTHR30336:SF0">
    <property type="entry name" value="PROTEIN SANA"/>
    <property type="match status" value="1"/>
</dbReference>
<keyword evidence="4 8" id="KW-0812">Transmembrane</keyword>
<evidence type="ECO:0000256" key="6">
    <source>
        <dbReference type="ARBA" id="ARBA00023136"/>
    </source>
</evidence>
<evidence type="ECO:0000256" key="4">
    <source>
        <dbReference type="ARBA" id="ARBA00022692"/>
    </source>
</evidence>
<proteinExistence type="predicted"/>
<dbReference type="EMBL" id="JBHTKA010000001">
    <property type="protein sequence ID" value="MFD0998056.1"/>
    <property type="molecule type" value="Genomic_DNA"/>
</dbReference>
<evidence type="ECO:0000256" key="8">
    <source>
        <dbReference type="SAM" id="Phobius"/>
    </source>
</evidence>
<protein>
    <submittedName>
        <fullName evidence="10">Vancomycin high temperature exclusion protein</fullName>
    </submittedName>
</protein>
<gene>
    <name evidence="10" type="ORF">ACFQ21_02020</name>
</gene>
<dbReference type="Pfam" id="PF02698">
    <property type="entry name" value="DUF218"/>
    <property type="match status" value="1"/>
</dbReference>
<reference evidence="11" key="1">
    <citation type="journal article" date="2019" name="Int. J. Syst. Evol. Microbiol.">
        <title>The Global Catalogue of Microorganisms (GCM) 10K type strain sequencing project: providing services to taxonomists for standard genome sequencing and annotation.</title>
        <authorList>
            <consortium name="The Broad Institute Genomics Platform"/>
            <consortium name="The Broad Institute Genome Sequencing Center for Infectious Disease"/>
            <person name="Wu L."/>
            <person name="Ma J."/>
        </authorList>
    </citation>
    <scope>NUCLEOTIDE SEQUENCE [LARGE SCALE GENOMIC DNA]</scope>
    <source>
        <strain evidence="11">CCUG 58938</strain>
    </source>
</reference>
<keyword evidence="11" id="KW-1185">Reference proteome</keyword>
<feature type="domain" description="DUF218" evidence="9">
    <location>
        <begin position="47"/>
        <end position="185"/>
    </location>
</feature>
<comment type="subcellular location">
    <subcellularLocation>
        <location evidence="1">Cell inner membrane</location>
        <topology evidence="1">Single-pass membrane protein</topology>
    </subcellularLocation>
</comment>
<comment type="function">
    <text evidence="7">Participates in the barrier function of the cell envelope.</text>
</comment>
<evidence type="ECO:0000256" key="5">
    <source>
        <dbReference type="ARBA" id="ARBA00022989"/>
    </source>
</evidence>
<sequence>MRWLKRIVLALIILPLSFLIVCNVWVVLSTRDKVYTNIEELPPHRIALVLGTSNKLAGGKANPFFEKRIETAAKLFKMGKIDHFILSGDNSTIFYNEPVAMLKALVKLGVPDSAITLDYAGLRTLDSVVRSQKIFGQDEITIITQPFHSYRALFISEYYNMNAVAMVADEPGFEYSIKVRLREYLARTKAVLDLYVLKTVPRHLGQKEQLNSH</sequence>
<dbReference type="InterPro" id="IPR003848">
    <property type="entry name" value="DUF218"/>
</dbReference>
<dbReference type="CDD" id="cd06259">
    <property type="entry name" value="YdcF-like"/>
    <property type="match status" value="1"/>
</dbReference>
<evidence type="ECO:0000313" key="10">
    <source>
        <dbReference type="EMBL" id="MFD0998056.1"/>
    </source>
</evidence>
<dbReference type="PANTHER" id="PTHR30336">
    <property type="entry name" value="INNER MEMBRANE PROTEIN, PROBABLE PERMEASE"/>
    <property type="match status" value="1"/>
</dbReference>
<dbReference type="InterPro" id="IPR051599">
    <property type="entry name" value="Cell_Envelope_Assoc"/>
</dbReference>